<organism evidence="2 3">
    <name type="scientific">Spirilliplanes yamanashiensis</name>
    <dbReference type="NCBI Taxonomy" id="42233"/>
    <lineage>
        <taxon>Bacteria</taxon>
        <taxon>Bacillati</taxon>
        <taxon>Actinomycetota</taxon>
        <taxon>Actinomycetes</taxon>
        <taxon>Micromonosporales</taxon>
        <taxon>Micromonosporaceae</taxon>
        <taxon>Spirilliplanes</taxon>
    </lineage>
</organism>
<evidence type="ECO:0000313" key="2">
    <source>
        <dbReference type="EMBL" id="GIJ01427.1"/>
    </source>
</evidence>
<proteinExistence type="predicted"/>
<evidence type="ECO:0000313" key="3">
    <source>
        <dbReference type="Proteomes" id="UP000652013"/>
    </source>
</evidence>
<accession>A0A8J3Y4S4</accession>
<gene>
    <name evidence="2" type="ORF">Sya03_07790</name>
</gene>
<sequence>MTATVTPPTPPRTPDPGTRKAALVAAAVAVPVTLLVAWFLVSTAIENREAATPQPTPSRVQATTPVEMAAPQLGERDTLACRALLSQLPDTVRDRPRRPVTAGPEQNAAYGDPAIQVACGLPRPAVPPTADLLLMDGVCWYPAEQPGATVFTAIDRETAVQVTVPASYEQRGFWANEFSKRVAGSIRSITDVPSGCRG</sequence>
<name>A0A8J3Y4S4_9ACTN</name>
<evidence type="ECO:0008006" key="4">
    <source>
        <dbReference type="Google" id="ProtNLM"/>
    </source>
</evidence>
<dbReference type="Pfam" id="PF12028">
    <property type="entry name" value="DUF3515"/>
    <property type="match status" value="1"/>
</dbReference>
<evidence type="ECO:0000256" key="1">
    <source>
        <dbReference type="SAM" id="Phobius"/>
    </source>
</evidence>
<protein>
    <recommendedName>
        <fullName evidence="4">DUF3515 domain-containing protein</fullName>
    </recommendedName>
</protein>
<keyword evidence="1" id="KW-1133">Transmembrane helix</keyword>
<reference evidence="2" key="1">
    <citation type="submission" date="2021-01" db="EMBL/GenBank/DDBJ databases">
        <title>Whole genome shotgun sequence of Spirilliplanes yamanashiensis NBRC 15828.</title>
        <authorList>
            <person name="Komaki H."/>
            <person name="Tamura T."/>
        </authorList>
    </citation>
    <scope>NUCLEOTIDE SEQUENCE</scope>
    <source>
        <strain evidence="2">NBRC 15828</strain>
    </source>
</reference>
<feature type="transmembrane region" description="Helical" evidence="1">
    <location>
        <begin position="21"/>
        <end position="41"/>
    </location>
</feature>
<dbReference type="InterPro" id="IPR021903">
    <property type="entry name" value="DUF3515"/>
</dbReference>
<dbReference type="Proteomes" id="UP000652013">
    <property type="component" value="Unassembled WGS sequence"/>
</dbReference>
<keyword evidence="1" id="KW-0812">Transmembrane</keyword>
<keyword evidence="3" id="KW-1185">Reference proteome</keyword>
<dbReference type="RefSeq" id="WP_203936755.1">
    <property type="nucleotide sequence ID" value="NZ_BAAAGJ010000005.1"/>
</dbReference>
<dbReference type="AlphaFoldDB" id="A0A8J3Y4S4"/>
<dbReference type="EMBL" id="BOOY01000004">
    <property type="protein sequence ID" value="GIJ01427.1"/>
    <property type="molecule type" value="Genomic_DNA"/>
</dbReference>
<keyword evidence="1" id="KW-0472">Membrane</keyword>
<comment type="caution">
    <text evidence="2">The sequence shown here is derived from an EMBL/GenBank/DDBJ whole genome shotgun (WGS) entry which is preliminary data.</text>
</comment>